<proteinExistence type="predicted"/>
<feature type="domain" description="C2H2-type" evidence="8">
    <location>
        <begin position="201"/>
        <end position="228"/>
    </location>
</feature>
<evidence type="ECO:0000256" key="6">
    <source>
        <dbReference type="ARBA" id="ARBA00023242"/>
    </source>
</evidence>
<feature type="domain" description="C2H2-type" evidence="8">
    <location>
        <begin position="142"/>
        <end position="172"/>
    </location>
</feature>
<organism evidence="9 10">
    <name type="scientific">Drosophila mauritiana</name>
    <name type="common">Fruit fly</name>
    <dbReference type="NCBI Taxonomy" id="7226"/>
    <lineage>
        <taxon>Eukaryota</taxon>
        <taxon>Metazoa</taxon>
        <taxon>Ecdysozoa</taxon>
        <taxon>Arthropoda</taxon>
        <taxon>Hexapoda</taxon>
        <taxon>Insecta</taxon>
        <taxon>Pterygota</taxon>
        <taxon>Neoptera</taxon>
        <taxon>Endopterygota</taxon>
        <taxon>Diptera</taxon>
        <taxon>Brachycera</taxon>
        <taxon>Muscomorpha</taxon>
        <taxon>Ephydroidea</taxon>
        <taxon>Drosophilidae</taxon>
        <taxon>Drosophila</taxon>
        <taxon>Sophophora</taxon>
    </lineage>
</organism>
<dbReference type="PROSITE" id="PS50157">
    <property type="entry name" value="ZINC_FINGER_C2H2_2"/>
    <property type="match status" value="7"/>
</dbReference>
<dbReference type="InterPro" id="IPR013087">
    <property type="entry name" value="Znf_C2H2_type"/>
</dbReference>
<dbReference type="RefSeq" id="XP_033170624.1">
    <property type="nucleotide sequence ID" value="XM_033314733.1"/>
</dbReference>
<evidence type="ECO:0000313" key="10">
    <source>
        <dbReference type="RefSeq" id="XP_033170624.1"/>
    </source>
</evidence>
<dbReference type="InterPro" id="IPR036236">
    <property type="entry name" value="Znf_C2H2_sf"/>
</dbReference>
<evidence type="ECO:0000256" key="3">
    <source>
        <dbReference type="ARBA" id="ARBA00022737"/>
    </source>
</evidence>
<dbReference type="InterPro" id="IPR050888">
    <property type="entry name" value="ZnF_C2H2-type_TF"/>
</dbReference>
<dbReference type="GO" id="GO:0008270">
    <property type="term" value="F:zinc ion binding"/>
    <property type="evidence" value="ECO:0007669"/>
    <property type="project" value="UniProtKB-KW"/>
</dbReference>
<feature type="domain" description="C2H2-type" evidence="8">
    <location>
        <begin position="229"/>
        <end position="258"/>
    </location>
</feature>
<evidence type="ECO:0000256" key="1">
    <source>
        <dbReference type="ARBA" id="ARBA00004123"/>
    </source>
</evidence>
<evidence type="ECO:0000259" key="8">
    <source>
        <dbReference type="PROSITE" id="PS50157"/>
    </source>
</evidence>
<keyword evidence="2" id="KW-0479">Metal-binding</keyword>
<dbReference type="SUPFAM" id="SSF57667">
    <property type="entry name" value="beta-beta-alpha zinc fingers"/>
    <property type="match status" value="3"/>
</dbReference>
<keyword evidence="9" id="KW-1185">Reference proteome</keyword>
<dbReference type="Gene3D" id="3.30.160.60">
    <property type="entry name" value="Classic Zinc Finger"/>
    <property type="match status" value="3"/>
</dbReference>
<reference evidence="10" key="1">
    <citation type="submission" date="2025-08" db="UniProtKB">
        <authorList>
            <consortium name="RefSeq"/>
        </authorList>
    </citation>
    <scope>IDENTIFICATION</scope>
    <source>
        <strain evidence="10">Mau12</strain>
        <tissue evidence="10">Whole Body</tissue>
    </source>
</reference>
<dbReference type="Pfam" id="PF13912">
    <property type="entry name" value="zf-C2H2_6"/>
    <property type="match status" value="1"/>
</dbReference>
<evidence type="ECO:0000256" key="4">
    <source>
        <dbReference type="ARBA" id="ARBA00022771"/>
    </source>
</evidence>
<dbReference type="GO" id="GO:0005634">
    <property type="term" value="C:nucleus"/>
    <property type="evidence" value="ECO:0007669"/>
    <property type="project" value="UniProtKB-SubCell"/>
</dbReference>
<evidence type="ECO:0000256" key="5">
    <source>
        <dbReference type="ARBA" id="ARBA00022833"/>
    </source>
</evidence>
<keyword evidence="3" id="KW-0677">Repeat</keyword>
<keyword evidence="4 7" id="KW-0863">Zinc-finger</keyword>
<dbReference type="PANTHER" id="PTHR24406">
    <property type="entry name" value="TRANSCRIPTIONAL REPRESSOR CTCFL-RELATED"/>
    <property type="match status" value="1"/>
</dbReference>
<evidence type="ECO:0000256" key="7">
    <source>
        <dbReference type="PROSITE-ProRule" id="PRU00042"/>
    </source>
</evidence>
<keyword evidence="6" id="KW-0539">Nucleus</keyword>
<feature type="domain" description="C2H2-type" evidence="8">
    <location>
        <begin position="50"/>
        <end position="72"/>
    </location>
</feature>
<feature type="domain" description="C2H2-type" evidence="8">
    <location>
        <begin position="173"/>
        <end position="200"/>
    </location>
</feature>
<accession>A0A6P8L423</accession>
<keyword evidence="5" id="KW-0862">Zinc</keyword>
<evidence type="ECO:0000313" key="9">
    <source>
        <dbReference type="Proteomes" id="UP000515162"/>
    </source>
</evidence>
<name>A0A6P8L423_DROMA</name>
<dbReference type="Pfam" id="PF00096">
    <property type="entry name" value="zf-C2H2"/>
    <property type="match status" value="1"/>
</dbReference>
<evidence type="ECO:0000256" key="2">
    <source>
        <dbReference type="ARBA" id="ARBA00022723"/>
    </source>
</evidence>
<dbReference type="SMART" id="SM00355">
    <property type="entry name" value="ZnF_C2H2"/>
    <property type="match status" value="7"/>
</dbReference>
<feature type="domain" description="C2H2-type" evidence="8">
    <location>
        <begin position="85"/>
        <end position="112"/>
    </location>
</feature>
<dbReference type="GeneID" id="117147736"/>
<sequence>MTEVQYEGAEILALLPHTYEDEELSLSTEELQFEQLNERSQHQQGGSPSFVCRRCPALFLSREELAAHRPTHRLQGGQRTPASEHACDACGRVFQKHNALVDHMNAHNDVRNYPCPECPARFVQRSNRECHLKNVHRKAYLHSCPEPGCEKRFQQRRERGQHVKTVHQKERNLVCDTCSARFSHPVNYRKHLASHGSAKSYGCPICGKLFGRPENRDVHLFVHSICKAYICSVCGADYMRRNQLIRHGLASGHHNDPIVRQKPQFSPALAAKTRRQRNAVDESQDEELQWLEGVDALDSPGYLEHSQFSHTGKMAAIFAEDENESELFN</sequence>
<comment type="subcellular location">
    <subcellularLocation>
        <location evidence="1">Nucleus</location>
    </subcellularLocation>
</comment>
<gene>
    <name evidence="10" type="primary">LOC117147736</name>
</gene>
<protein>
    <submittedName>
        <fullName evidence="10">Oocyte zinc finger protein XlCOF6.1</fullName>
    </submittedName>
</protein>
<dbReference type="PROSITE" id="PS00028">
    <property type="entry name" value="ZINC_FINGER_C2H2_1"/>
    <property type="match status" value="6"/>
</dbReference>
<dbReference type="Proteomes" id="UP000515162">
    <property type="component" value="Chromosome X"/>
</dbReference>
<feature type="domain" description="C2H2-type" evidence="8">
    <location>
        <begin position="113"/>
        <end position="136"/>
    </location>
</feature>
<dbReference type="AlphaFoldDB" id="A0A6P8L423"/>